<dbReference type="EMBL" id="BGPR01002002">
    <property type="protein sequence ID" value="GBM66000.1"/>
    <property type="molecule type" value="Genomic_DNA"/>
</dbReference>
<sequence length="134" mass="15021">MITGSRFSPNQTTPAIALEAKPGLIRKENSPPLIRRPVDMLMCPPQTFPSLSFQLLLFVNSASEPIPIDDTYNKTDKENESSEIEDKISYDPLETIEEIPAVVEELPQPSANFTCRDRETVRQIKEMPISIGGF</sequence>
<dbReference type="AlphaFoldDB" id="A0A4Y2HL81"/>
<accession>A0A4Y2HL81</accession>
<organism evidence="1 2">
    <name type="scientific">Araneus ventricosus</name>
    <name type="common">Orbweaver spider</name>
    <name type="synonym">Epeira ventricosa</name>
    <dbReference type="NCBI Taxonomy" id="182803"/>
    <lineage>
        <taxon>Eukaryota</taxon>
        <taxon>Metazoa</taxon>
        <taxon>Ecdysozoa</taxon>
        <taxon>Arthropoda</taxon>
        <taxon>Chelicerata</taxon>
        <taxon>Arachnida</taxon>
        <taxon>Araneae</taxon>
        <taxon>Araneomorphae</taxon>
        <taxon>Entelegynae</taxon>
        <taxon>Araneoidea</taxon>
        <taxon>Araneidae</taxon>
        <taxon>Araneus</taxon>
    </lineage>
</organism>
<dbReference type="Proteomes" id="UP000499080">
    <property type="component" value="Unassembled WGS sequence"/>
</dbReference>
<evidence type="ECO:0000313" key="1">
    <source>
        <dbReference type="EMBL" id="GBM66000.1"/>
    </source>
</evidence>
<reference evidence="1 2" key="1">
    <citation type="journal article" date="2019" name="Sci. Rep.">
        <title>Orb-weaving spider Araneus ventricosus genome elucidates the spidroin gene catalogue.</title>
        <authorList>
            <person name="Kono N."/>
            <person name="Nakamura H."/>
            <person name="Ohtoshi R."/>
            <person name="Moran D.A.P."/>
            <person name="Shinohara A."/>
            <person name="Yoshida Y."/>
            <person name="Fujiwara M."/>
            <person name="Mori M."/>
            <person name="Tomita M."/>
            <person name="Arakawa K."/>
        </authorList>
    </citation>
    <scope>NUCLEOTIDE SEQUENCE [LARGE SCALE GENOMIC DNA]</scope>
</reference>
<evidence type="ECO:0000313" key="2">
    <source>
        <dbReference type="Proteomes" id="UP000499080"/>
    </source>
</evidence>
<gene>
    <name evidence="1" type="ORF">AVEN_152203_1</name>
</gene>
<protein>
    <submittedName>
        <fullName evidence="1">Uncharacterized protein</fullName>
    </submittedName>
</protein>
<name>A0A4Y2HL81_ARAVE</name>
<proteinExistence type="predicted"/>
<keyword evidence="2" id="KW-1185">Reference proteome</keyword>
<comment type="caution">
    <text evidence="1">The sequence shown here is derived from an EMBL/GenBank/DDBJ whole genome shotgun (WGS) entry which is preliminary data.</text>
</comment>